<dbReference type="EMBL" id="CAXDID020000121">
    <property type="protein sequence ID" value="CAL6032033.1"/>
    <property type="molecule type" value="Genomic_DNA"/>
</dbReference>
<proteinExistence type="predicted"/>
<protein>
    <submittedName>
        <fullName evidence="2">Hypothetical_protein</fullName>
    </submittedName>
</protein>
<comment type="caution">
    <text evidence="1">The sequence shown here is derived from an EMBL/GenBank/DDBJ whole genome shotgun (WGS) entry which is preliminary data.</text>
</comment>
<keyword evidence="3" id="KW-1185">Reference proteome</keyword>
<gene>
    <name evidence="2" type="ORF">HINF_LOCUS34291</name>
    <name evidence="1" type="ORF">HINF_LOCUS37731</name>
</gene>
<dbReference type="EMBL" id="CATOUU010000806">
    <property type="protein sequence ID" value="CAI9950086.1"/>
    <property type="molecule type" value="Genomic_DNA"/>
</dbReference>
<organism evidence="1">
    <name type="scientific">Hexamita inflata</name>
    <dbReference type="NCBI Taxonomy" id="28002"/>
    <lineage>
        <taxon>Eukaryota</taxon>
        <taxon>Metamonada</taxon>
        <taxon>Diplomonadida</taxon>
        <taxon>Hexamitidae</taxon>
        <taxon>Hexamitinae</taxon>
        <taxon>Hexamita</taxon>
    </lineage>
</organism>
<evidence type="ECO:0000313" key="1">
    <source>
        <dbReference type="EMBL" id="CAI9950086.1"/>
    </source>
</evidence>
<accession>A0AA86Q1H4</accession>
<sequence>MLEPTVDGKLMFGKTEMFYGSQLDQLESDQVDCSYWFDLFDEDFIDIIFCWLLAYKQFSLELFSWIEDQAISCTFLVNPLDKLEGSCYSAKLVINSLLECQLDLLEREQVECNAQLDNTLFSEHLIIFDFGLSSWIGDLLGTKIFDQLFGFQRDDLLTEDKTDQQFQLFEPEKEESNGLTFCFTLVESSYQFIDSFNYVQTEDLIDQLSSLLFTSQSISYITGLSSCLLVKIAFNFITNSFSNQCVQEQYI</sequence>
<evidence type="ECO:0000313" key="2">
    <source>
        <dbReference type="EMBL" id="CAL6032033.1"/>
    </source>
</evidence>
<evidence type="ECO:0000313" key="3">
    <source>
        <dbReference type="Proteomes" id="UP001642409"/>
    </source>
</evidence>
<dbReference type="AlphaFoldDB" id="A0AA86Q1H4"/>
<name>A0AA86Q1H4_9EUKA</name>
<reference evidence="2 3" key="2">
    <citation type="submission" date="2024-07" db="EMBL/GenBank/DDBJ databases">
        <authorList>
            <person name="Akdeniz Z."/>
        </authorList>
    </citation>
    <scope>NUCLEOTIDE SEQUENCE [LARGE SCALE GENOMIC DNA]</scope>
</reference>
<reference evidence="1" key="1">
    <citation type="submission" date="2023-06" db="EMBL/GenBank/DDBJ databases">
        <authorList>
            <person name="Kurt Z."/>
        </authorList>
    </citation>
    <scope>NUCLEOTIDE SEQUENCE</scope>
</reference>
<dbReference type="Proteomes" id="UP001642409">
    <property type="component" value="Unassembled WGS sequence"/>
</dbReference>